<protein>
    <submittedName>
        <fullName evidence="1">Uncharacterized protein</fullName>
    </submittedName>
</protein>
<reference evidence="1" key="1">
    <citation type="submission" date="2022-08" db="EMBL/GenBank/DDBJ databases">
        <title>Genome Sequence of Fusarium decemcellulare.</title>
        <authorList>
            <person name="Buettner E."/>
        </authorList>
    </citation>
    <scope>NUCLEOTIDE SEQUENCE</scope>
    <source>
        <strain evidence="1">Babe19</strain>
    </source>
</reference>
<gene>
    <name evidence="1" type="ORF">NM208_g16463</name>
</gene>
<proteinExistence type="predicted"/>
<dbReference type="Proteomes" id="UP001148629">
    <property type="component" value="Unassembled WGS sequence"/>
</dbReference>
<evidence type="ECO:0000313" key="2">
    <source>
        <dbReference type="Proteomes" id="UP001148629"/>
    </source>
</evidence>
<keyword evidence="2" id="KW-1185">Reference proteome</keyword>
<comment type="caution">
    <text evidence="1">The sequence shown here is derived from an EMBL/GenBank/DDBJ whole genome shotgun (WGS) entry which is preliminary data.</text>
</comment>
<sequence length="665" mass="74793">MGGTSAQGQKKRVHCVEWALFQLFALWDPEETKKKLKPFFPPLDQVQSVNLRAALLRALELAKKNGVLGRDAIVRKTMLDECRGDRLEEVLAAFSSAVLKHVIAEELSTGGEHAARALGLALEDRGYKSDNTDLTTMVLAHKVSITQILKSKGATNSRFRDFSQLLAAKETDIAKRSEALQALEKEGKTISDDARLEMWRTIRNNWSGNERWMETLLYGDTASKKDGLLGMPFDRVWRRVQQGRLGELEEHGSGLLEQLDGRVQVQKDRLQKWEKFRRQLSEHQPKPSPSKAKRRESREKGIDFGFGAHEALHLGRAGPRKTIGKRSLNKEYDGLIRGLNDELNKSKPQKSSALAFLQRPATNAPAINIPPPAVEEEDEGEISELEDVEPFTEAPIRSFQSKLDISKRRPVRPTLLHRVDSFASLSESTRSLRKPSEDEARILRASSVERTSSPEPDDDDPTVAVSSHPEHEISPEQSPHLSPELSPEPSPQPSPTQELADQILESMEQASPSPVKKSRPRHTLSLAERTRMSMGRGFGFPDHDEPDLPLAPTLANTNPPEDISQTLVNDEFEDLTARTRKSMAGFEKAKQKAQMERRRSLRKSRLPPPRKEGSLFPKVEEEEDQTILAEELMAQEDMEAVFRSRPKIKASPLGTPTRELDDDYM</sequence>
<accession>A0ACC1RBV5</accession>
<dbReference type="EMBL" id="JANRMS010005114">
    <property type="protein sequence ID" value="KAJ3503703.1"/>
    <property type="molecule type" value="Genomic_DNA"/>
</dbReference>
<evidence type="ECO:0000313" key="1">
    <source>
        <dbReference type="EMBL" id="KAJ3503703.1"/>
    </source>
</evidence>
<name>A0ACC1RBV5_9HYPO</name>
<organism evidence="1 2">
    <name type="scientific">Fusarium decemcellulare</name>
    <dbReference type="NCBI Taxonomy" id="57161"/>
    <lineage>
        <taxon>Eukaryota</taxon>
        <taxon>Fungi</taxon>
        <taxon>Dikarya</taxon>
        <taxon>Ascomycota</taxon>
        <taxon>Pezizomycotina</taxon>
        <taxon>Sordariomycetes</taxon>
        <taxon>Hypocreomycetidae</taxon>
        <taxon>Hypocreales</taxon>
        <taxon>Nectriaceae</taxon>
        <taxon>Fusarium</taxon>
        <taxon>Fusarium decemcellulare species complex</taxon>
    </lineage>
</organism>